<keyword evidence="4 6" id="KW-1133">Transmembrane helix</keyword>
<feature type="transmembrane region" description="Helical" evidence="6">
    <location>
        <begin position="390"/>
        <end position="414"/>
    </location>
</feature>
<dbReference type="PANTHER" id="PTHR30250">
    <property type="entry name" value="PST FAMILY PREDICTED COLANIC ACID TRANSPORTER"/>
    <property type="match status" value="1"/>
</dbReference>
<dbReference type="EMBL" id="SNZH01000020">
    <property type="protein sequence ID" value="TDR38602.1"/>
    <property type="molecule type" value="Genomic_DNA"/>
</dbReference>
<evidence type="ECO:0000313" key="8">
    <source>
        <dbReference type="Proteomes" id="UP000295293"/>
    </source>
</evidence>
<proteinExistence type="predicted"/>
<protein>
    <submittedName>
        <fullName evidence="7">O-antigen/teichoic acid export membrane protein</fullName>
    </submittedName>
</protein>
<evidence type="ECO:0000256" key="5">
    <source>
        <dbReference type="ARBA" id="ARBA00023136"/>
    </source>
</evidence>
<dbReference type="AlphaFoldDB" id="A0A4V3DLA8"/>
<keyword evidence="8" id="KW-1185">Reference proteome</keyword>
<dbReference type="PANTHER" id="PTHR30250:SF11">
    <property type="entry name" value="O-ANTIGEN TRANSPORTER-RELATED"/>
    <property type="match status" value="1"/>
</dbReference>
<keyword evidence="3 6" id="KW-0812">Transmembrane</keyword>
<feature type="transmembrane region" description="Helical" evidence="6">
    <location>
        <begin position="50"/>
        <end position="68"/>
    </location>
</feature>
<keyword evidence="5 6" id="KW-0472">Membrane</keyword>
<dbReference type="OrthoDB" id="9769862at2"/>
<feature type="transmembrane region" description="Helical" evidence="6">
    <location>
        <begin position="332"/>
        <end position="352"/>
    </location>
</feature>
<name>A0A4V3DLA8_9GAMM</name>
<evidence type="ECO:0000313" key="7">
    <source>
        <dbReference type="EMBL" id="TDR38602.1"/>
    </source>
</evidence>
<feature type="transmembrane region" description="Helical" evidence="6">
    <location>
        <begin position="225"/>
        <end position="248"/>
    </location>
</feature>
<feature type="transmembrane region" description="Helical" evidence="6">
    <location>
        <begin position="117"/>
        <end position="136"/>
    </location>
</feature>
<dbReference type="Proteomes" id="UP000295293">
    <property type="component" value="Unassembled WGS sequence"/>
</dbReference>
<keyword evidence="2" id="KW-1003">Cell membrane</keyword>
<evidence type="ECO:0000256" key="4">
    <source>
        <dbReference type="ARBA" id="ARBA00022989"/>
    </source>
</evidence>
<dbReference type="InterPro" id="IPR002797">
    <property type="entry name" value="Polysacc_synth"/>
</dbReference>
<feature type="transmembrane region" description="Helical" evidence="6">
    <location>
        <begin position="80"/>
        <end position="105"/>
    </location>
</feature>
<evidence type="ECO:0000256" key="2">
    <source>
        <dbReference type="ARBA" id="ARBA00022475"/>
    </source>
</evidence>
<dbReference type="RefSeq" id="WP_133821414.1">
    <property type="nucleotide sequence ID" value="NZ_SNZH01000020.1"/>
</dbReference>
<organism evidence="7 8">
    <name type="scientific">Tahibacter aquaticus</name>
    <dbReference type="NCBI Taxonomy" id="520092"/>
    <lineage>
        <taxon>Bacteria</taxon>
        <taxon>Pseudomonadati</taxon>
        <taxon>Pseudomonadota</taxon>
        <taxon>Gammaproteobacteria</taxon>
        <taxon>Lysobacterales</taxon>
        <taxon>Rhodanobacteraceae</taxon>
        <taxon>Tahibacter</taxon>
    </lineage>
</organism>
<feature type="transmembrane region" description="Helical" evidence="6">
    <location>
        <begin position="426"/>
        <end position="445"/>
    </location>
</feature>
<feature type="transmembrane region" description="Helical" evidence="6">
    <location>
        <begin position="268"/>
        <end position="289"/>
    </location>
</feature>
<feature type="transmembrane region" description="Helical" evidence="6">
    <location>
        <begin position="364"/>
        <end position="384"/>
    </location>
</feature>
<feature type="transmembrane region" description="Helical" evidence="6">
    <location>
        <begin position="301"/>
        <end position="320"/>
    </location>
</feature>
<evidence type="ECO:0000256" key="6">
    <source>
        <dbReference type="SAM" id="Phobius"/>
    </source>
</evidence>
<sequence length="493" mass="52269">MKRFAKAIALFSAGSVIGTLTQVAKGKLGAVVLGPEGTGVINQLTNAWNLLYSVAGLGFYNGIVRRIAEARSKDDQEALALQLSTSLIFLTVVAGLAAVVSAALAQPISNALFADGGQHASLVAITLISVPFAITAQTYRGLLSGCQLVRPIVTAQVISDVLGLVLFVVLVLRLHLFGAALAFSGLQLLKLALQIATVRRALPGTAILPRAAAFSWREVGTNAGYGINGLFMVAVGVLTIVIVSRWIIAARGLGDNGIFSVAWKVASVYFGAIYASASSFYFPSLVACRDDEDLQARVNEAISLYFYLLPPLIIALMTAGEDLMVLLFSPEFAPAAGLLLLILPGDLFRVLAEAMGMAFLARRRLLPYTLTYVLWAAAFLALSWTMLPRYALIGVAGAYLASQVISAAAVYLCARRSFSFTLTWPALRALCAGVLAAALAAGALSVAPAPLWRYALGAAVLALWLALAWTDPRFRELAAQTVANVLRRRGRQP</sequence>
<dbReference type="GO" id="GO:0005886">
    <property type="term" value="C:plasma membrane"/>
    <property type="evidence" value="ECO:0007669"/>
    <property type="project" value="UniProtKB-SubCell"/>
</dbReference>
<evidence type="ECO:0000256" key="3">
    <source>
        <dbReference type="ARBA" id="ARBA00022692"/>
    </source>
</evidence>
<comment type="caution">
    <text evidence="7">The sequence shown here is derived from an EMBL/GenBank/DDBJ whole genome shotgun (WGS) entry which is preliminary data.</text>
</comment>
<reference evidence="7 8" key="1">
    <citation type="submission" date="2019-03" db="EMBL/GenBank/DDBJ databases">
        <title>Genomic Encyclopedia of Type Strains, Phase IV (KMG-IV): sequencing the most valuable type-strain genomes for metagenomic binning, comparative biology and taxonomic classification.</title>
        <authorList>
            <person name="Goeker M."/>
        </authorList>
    </citation>
    <scope>NUCLEOTIDE SEQUENCE [LARGE SCALE GENOMIC DNA]</scope>
    <source>
        <strain evidence="7 8">DSM 21667</strain>
    </source>
</reference>
<feature type="transmembrane region" description="Helical" evidence="6">
    <location>
        <begin position="451"/>
        <end position="470"/>
    </location>
</feature>
<dbReference type="InterPro" id="IPR050833">
    <property type="entry name" value="Poly_Biosynth_Transport"/>
</dbReference>
<accession>A0A4V3DLA8</accession>
<feature type="transmembrane region" description="Helical" evidence="6">
    <location>
        <begin position="148"/>
        <end position="170"/>
    </location>
</feature>
<comment type="subcellular location">
    <subcellularLocation>
        <location evidence="1">Cell membrane</location>
        <topology evidence="1">Multi-pass membrane protein</topology>
    </subcellularLocation>
</comment>
<evidence type="ECO:0000256" key="1">
    <source>
        <dbReference type="ARBA" id="ARBA00004651"/>
    </source>
</evidence>
<dbReference type="Pfam" id="PF01943">
    <property type="entry name" value="Polysacc_synt"/>
    <property type="match status" value="1"/>
</dbReference>
<gene>
    <name evidence="7" type="ORF">DFR29_120103</name>
</gene>